<dbReference type="InParanoid" id="E2ABY4"/>
<feature type="non-terminal residue" evidence="1">
    <location>
        <position position="116"/>
    </location>
</feature>
<evidence type="ECO:0000313" key="1">
    <source>
        <dbReference type="EMBL" id="EFN69079.1"/>
    </source>
</evidence>
<organism evidence="2">
    <name type="scientific">Camponotus floridanus</name>
    <name type="common">Florida carpenter ant</name>
    <dbReference type="NCBI Taxonomy" id="104421"/>
    <lineage>
        <taxon>Eukaryota</taxon>
        <taxon>Metazoa</taxon>
        <taxon>Ecdysozoa</taxon>
        <taxon>Arthropoda</taxon>
        <taxon>Hexapoda</taxon>
        <taxon>Insecta</taxon>
        <taxon>Pterygota</taxon>
        <taxon>Neoptera</taxon>
        <taxon>Endopterygota</taxon>
        <taxon>Hymenoptera</taxon>
        <taxon>Apocrita</taxon>
        <taxon>Aculeata</taxon>
        <taxon>Formicoidea</taxon>
        <taxon>Formicidae</taxon>
        <taxon>Formicinae</taxon>
        <taxon>Camponotus</taxon>
    </lineage>
</organism>
<evidence type="ECO:0000313" key="2">
    <source>
        <dbReference type="Proteomes" id="UP000000311"/>
    </source>
</evidence>
<proteinExistence type="predicted"/>
<gene>
    <name evidence="1" type="ORF">EAG_02842</name>
</gene>
<accession>E2ABY4</accession>
<keyword evidence="2" id="KW-1185">Reference proteome</keyword>
<name>E2ABY4_CAMFO</name>
<feature type="non-terminal residue" evidence="1">
    <location>
        <position position="1"/>
    </location>
</feature>
<sequence>QYLADWIDSVREKKLQFKRKYKLRMTAMLTRTLRSMEYEYRVQEISGIHRQPLKCVENVGIVHNRNLYNAAERRDIEYQQLISKRNNVWQGSLCEDLSSLDDFLQQLGQVKSVVQR</sequence>
<dbReference type="EMBL" id="GL438386">
    <property type="protein sequence ID" value="EFN69079.1"/>
    <property type="molecule type" value="Genomic_DNA"/>
</dbReference>
<dbReference type="Proteomes" id="UP000000311">
    <property type="component" value="Unassembled WGS sequence"/>
</dbReference>
<protein>
    <submittedName>
        <fullName evidence="1">Uncharacterized protein</fullName>
    </submittedName>
</protein>
<reference evidence="1 2" key="1">
    <citation type="journal article" date="2010" name="Science">
        <title>Genomic comparison of the ants Camponotus floridanus and Harpegnathos saltator.</title>
        <authorList>
            <person name="Bonasio R."/>
            <person name="Zhang G."/>
            <person name="Ye C."/>
            <person name="Mutti N.S."/>
            <person name="Fang X."/>
            <person name="Qin N."/>
            <person name="Donahue G."/>
            <person name="Yang P."/>
            <person name="Li Q."/>
            <person name="Li C."/>
            <person name="Zhang P."/>
            <person name="Huang Z."/>
            <person name="Berger S.L."/>
            <person name="Reinberg D."/>
            <person name="Wang J."/>
            <person name="Liebig J."/>
        </authorList>
    </citation>
    <scope>NUCLEOTIDE SEQUENCE [LARGE SCALE GENOMIC DNA]</scope>
    <source>
        <strain evidence="2">C129</strain>
    </source>
</reference>
<dbReference type="AlphaFoldDB" id="E2ABY4"/>